<feature type="region of interest" description="Disordered" evidence="1">
    <location>
        <begin position="174"/>
        <end position="222"/>
    </location>
</feature>
<feature type="region of interest" description="Disordered" evidence="1">
    <location>
        <begin position="78"/>
        <end position="138"/>
    </location>
</feature>
<dbReference type="RefSeq" id="XP_064662296.1">
    <property type="nucleotide sequence ID" value="XM_064799541.1"/>
</dbReference>
<evidence type="ECO:0008006" key="4">
    <source>
        <dbReference type="Google" id="ProtNLM"/>
    </source>
</evidence>
<dbReference type="EMBL" id="JAVRRT010000003">
    <property type="protein sequence ID" value="KAK5173601.1"/>
    <property type="molecule type" value="Genomic_DNA"/>
</dbReference>
<reference evidence="2 3" key="1">
    <citation type="submission" date="2023-08" db="EMBL/GenBank/DDBJ databases">
        <title>Black Yeasts Isolated from many extreme environments.</title>
        <authorList>
            <person name="Coleine C."/>
            <person name="Stajich J.E."/>
            <person name="Selbmann L."/>
        </authorList>
    </citation>
    <scope>NUCLEOTIDE SEQUENCE [LARGE SCALE GENOMIC DNA]</scope>
    <source>
        <strain evidence="2 3">CCFEE 5935</strain>
    </source>
</reference>
<dbReference type="Proteomes" id="UP001337655">
    <property type="component" value="Unassembled WGS sequence"/>
</dbReference>
<name>A0AAV9PJW3_9PEZI</name>
<feature type="region of interest" description="Disordered" evidence="1">
    <location>
        <begin position="300"/>
        <end position="343"/>
    </location>
</feature>
<dbReference type="GeneID" id="89923629"/>
<evidence type="ECO:0000256" key="1">
    <source>
        <dbReference type="SAM" id="MobiDB-lite"/>
    </source>
</evidence>
<evidence type="ECO:0000313" key="3">
    <source>
        <dbReference type="Proteomes" id="UP001337655"/>
    </source>
</evidence>
<protein>
    <recommendedName>
        <fullName evidence="4">C2H2-type domain-containing protein</fullName>
    </recommendedName>
</protein>
<organism evidence="2 3">
    <name type="scientific">Saxophila tyrrhenica</name>
    <dbReference type="NCBI Taxonomy" id="1690608"/>
    <lineage>
        <taxon>Eukaryota</taxon>
        <taxon>Fungi</taxon>
        <taxon>Dikarya</taxon>
        <taxon>Ascomycota</taxon>
        <taxon>Pezizomycotina</taxon>
        <taxon>Dothideomycetes</taxon>
        <taxon>Dothideomycetidae</taxon>
        <taxon>Mycosphaerellales</taxon>
        <taxon>Extremaceae</taxon>
        <taxon>Saxophila</taxon>
    </lineage>
</organism>
<evidence type="ECO:0000313" key="2">
    <source>
        <dbReference type="EMBL" id="KAK5173601.1"/>
    </source>
</evidence>
<gene>
    <name evidence="2" type="ORF">LTR77_002282</name>
</gene>
<accession>A0AAV9PJW3</accession>
<feature type="compositionally biased region" description="Low complexity" evidence="1">
    <location>
        <begin position="96"/>
        <end position="118"/>
    </location>
</feature>
<sequence length="591" mass="63454">MPRHNAAGIPMHDNITLQCIVCPNKPTFSDLSHLLTHLQSKAHLHKKNVLELNASDDTAAAAILDNYTRWMRDNNLTKRCKERQDRKDTSQRGYGARATNASRRAANSTTSRNRPRSSQAAGRQPQALRENTIDPQLDAHIKIEDEPTSDPYAYNPAIAGPHYAPPMSGYGTTPYPVPSTMQEPSVFDSIDTDSSSNSPYVEAAPRRSARGNKHTRSITEVDDDDDYELYQGIRVPKTHAEPRKKHDFPGCNVMDCATQEGKRMRNQKKDDSAIVLLENVSKSISPREIVSIGGVPCRDREITGFPNSDDGQPVLPGEGPSTPPSSPPKKKQRAYATRAAPTKRKAATQLGGWAAALAVNSNTQQAPSAPAFPYVNLNDVNDGMTFGGPSSRRQGGIRVHHDNSGPAITFGNTRLPVLTSGLQQQPSMQPRLFMQGQQEFNYTSSYSHDMFAPQLLSTDGGNPLGLTTPNFGSFGFLNNFSVPAVLGGSNPLSYGGTSQPAVFGTPQQAAGTVPSSRPPTINSFGPGMTANNGNTQAAPAYDPLDGMMMPTFDLPTAAFPPVDQNLILGSNDDGSGAADSEGTVSPPSSSS</sequence>
<keyword evidence="3" id="KW-1185">Reference proteome</keyword>
<comment type="caution">
    <text evidence="2">The sequence shown here is derived from an EMBL/GenBank/DDBJ whole genome shotgun (WGS) entry which is preliminary data.</text>
</comment>
<feature type="compositionally biased region" description="Basic residues" evidence="1">
    <location>
        <begin position="207"/>
        <end position="216"/>
    </location>
</feature>
<proteinExistence type="predicted"/>
<dbReference type="AlphaFoldDB" id="A0AAV9PJW3"/>
<feature type="region of interest" description="Disordered" evidence="1">
    <location>
        <begin position="554"/>
        <end position="591"/>
    </location>
</feature>